<keyword evidence="7" id="KW-1185">Reference proteome</keyword>
<feature type="transmembrane region" description="Helical" evidence="5">
    <location>
        <begin position="480"/>
        <end position="501"/>
    </location>
</feature>
<dbReference type="eggNOG" id="KOG0255">
    <property type="taxonomic scope" value="Eukaryota"/>
</dbReference>
<protein>
    <submittedName>
        <fullName evidence="6">Solute carrier family 22 member 1</fullName>
    </submittedName>
</protein>
<dbReference type="AlphaFoldDB" id="A0A067QZD4"/>
<comment type="subcellular location">
    <subcellularLocation>
        <location evidence="1">Membrane</location>
        <topology evidence="1">Multi-pass membrane protein</topology>
    </subcellularLocation>
</comment>
<dbReference type="GO" id="GO:0022857">
    <property type="term" value="F:transmembrane transporter activity"/>
    <property type="evidence" value="ECO:0007669"/>
    <property type="project" value="InterPro"/>
</dbReference>
<dbReference type="OrthoDB" id="8185441at2759"/>
<dbReference type="GO" id="GO:0016020">
    <property type="term" value="C:membrane"/>
    <property type="evidence" value="ECO:0007669"/>
    <property type="project" value="UniProtKB-SubCell"/>
</dbReference>
<feature type="transmembrane region" description="Helical" evidence="5">
    <location>
        <begin position="26"/>
        <end position="48"/>
    </location>
</feature>
<feature type="transmembrane region" description="Helical" evidence="5">
    <location>
        <begin position="427"/>
        <end position="446"/>
    </location>
</feature>
<evidence type="ECO:0000256" key="2">
    <source>
        <dbReference type="ARBA" id="ARBA00022692"/>
    </source>
</evidence>
<name>A0A067QZD4_ZOONE</name>
<feature type="transmembrane region" description="Helical" evidence="5">
    <location>
        <begin position="453"/>
        <end position="474"/>
    </location>
</feature>
<organism evidence="6 7">
    <name type="scientific">Zootermopsis nevadensis</name>
    <name type="common">Dampwood termite</name>
    <dbReference type="NCBI Taxonomy" id="136037"/>
    <lineage>
        <taxon>Eukaryota</taxon>
        <taxon>Metazoa</taxon>
        <taxon>Ecdysozoa</taxon>
        <taxon>Arthropoda</taxon>
        <taxon>Hexapoda</taxon>
        <taxon>Insecta</taxon>
        <taxon>Pterygota</taxon>
        <taxon>Neoptera</taxon>
        <taxon>Polyneoptera</taxon>
        <taxon>Dictyoptera</taxon>
        <taxon>Blattodea</taxon>
        <taxon>Blattoidea</taxon>
        <taxon>Termitoidae</taxon>
        <taxon>Termopsidae</taxon>
        <taxon>Zootermopsis</taxon>
    </lineage>
</organism>
<evidence type="ECO:0000256" key="4">
    <source>
        <dbReference type="ARBA" id="ARBA00023136"/>
    </source>
</evidence>
<proteinExistence type="predicted"/>
<evidence type="ECO:0000313" key="6">
    <source>
        <dbReference type="EMBL" id="KDR15920.1"/>
    </source>
</evidence>
<feature type="transmembrane region" description="Helical" evidence="5">
    <location>
        <begin position="522"/>
        <end position="540"/>
    </location>
</feature>
<dbReference type="InterPro" id="IPR036259">
    <property type="entry name" value="MFS_trans_sf"/>
</dbReference>
<sequence>MDSAVNVDVEGGFLQKIGGFGIYQKILCVVVVGTINGLCALSLATQLFSLVTPDHWCWNSDVAALEEQLPLTRENTKKFSIPVVPTGHLPWTADASLLSFSQCQRYDGDLVGAYVSWVAAKKPASYIPVTPENEKYPVRGCDQGWIFNHTFHTLTSENNWVCNFKWKAYTLHTAFWLGASVGVCVCGHIANSCGRRISLIVGMLLCFLGGAATLLASGVLLLFISRFVVGLGHLTTSYLALLLVLEFCDEKYRVFPLFIMMMAHTTATLMSPWIAHVVTSWWWLTLVPTTLSATIFIMLTRVVPESPWWMFIKGDHENAVHLLQSIAKVNRKEPLYLNHKSLMECYNFWVGNHRNMKLCHLQSNCSSRNDLLKSENMHCYSCRKQFRIIKNILWVLCGLCYHGNYYTSLNLVTTALGRRSNPSDIFVSYWYAALMEIPIWILPFILQSHIKIYQVVLTVSLMCAAILSICYAILPTGYIILSLTLGLMTRFAVTVAYYTMVQRRWERINIFDKISTANTESPLVLAVAIVPGIVYMGEYYSQLPSLIFGIIASIAAVTSLFLPEYMVIFKEVYQYDSLQRLRIVLFRKHRRPFTSSAENQSEDAIHVASTVPYNPLESS</sequence>
<accession>A0A067QZD4</accession>
<dbReference type="InterPro" id="IPR005828">
    <property type="entry name" value="MFS_sugar_transport-like"/>
</dbReference>
<evidence type="ECO:0000256" key="1">
    <source>
        <dbReference type="ARBA" id="ARBA00004141"/>
    </source>
</evidence>
<feature type="transmembrane region" description="Helical" evidence="5">
    <location>
        <begin position="388"/>
        <end position="407"/>
    </location>
</feature>
<feature type="transmembrane region" description="Helical" evidence="5">
    <location>
        <begin position="255"/>
        <end position="275"/>
    </location>
</feature>
<dbReference type="InParanoid" id="A0A067QZD4"/>
<dbReference type="Gene3D" id="1.20.1250.20">
    <property type="entry name" value="MFS general substrate transporter like domains"/>
    <property type="match status" value="1"/>
</dbReference>
<keyword evidence="2 5" id="KW-0812">Transmembrane</keyword>
<feature type="transmembrane region" description="Helical" evidence="5">
    <location>
        <begin position="230"/>
        <end position="248"/>
    </location>
</feature>
<evidence type="ECO:0000256" key="5">
    <source>
        <dbReference type="SAM" id="Phobius"/>
    </source>
</evidence>
<reference evidence="6 7" key="1">
    <citation type="journal article" date="2014" name="Nat. Commun.">
        <title>Molecular traces of alternative social organization in a termite genome.</title>
        <authorList>
            <person name="Terrapon N."/>
            <person name="Li C."/>
            <person name="Robertson H.M."/>
            <person name="Ji L."/>
            <person name="Meng X."/>
            <person name="Booth W."/>
            <person name="Chen Z."/>
            <person name="Childers C.P."/>
            <person name="Glastad K.M."/>
            <person name="Gokhale K."/>
            <person name="Gowin J."/>
            <person name="Gronenberg W."/>
            <person name="Hermansen R.A."/>
            <person name="Hu H."/>
            <person name="Hunt B.G."/>
            <person name="Huylmans A.K."/>
            <person name="Khalil S.M."/>
            <person name="Mitchell R.D."/>
            <person name="Munoz-Torres M.C."/>
            <person name="Mustard J.A."/>
            <person name="Pan H."/>
            <person name="Reese J.T."/>
            <person name="Scharf M.E."/>
            <person name="Sun F."/>
            <person name="Vogel H."/>
            <person name="Xiao J."/>
            <person name="Yang W."/>
            <person name="Yang Z."/>
            <person name="Yang Z."/>
            <person name="Zhou J."/>
            <person name="Zhu J."/>
            <person name="Brent C.S."/>
            <person name="Elsik C.G."/>
            <person name="Goodisman M.A."/>
            <person name="Liberles D.A."/>
            <person name="Roe R.M."/>
            <person name="Vargo E.L."/>
            <person name="Vilcinskas A."/>
            <person name="Wang J."/>
            <person name="Bornberg-Bauer E."/>
            <person name="Korb J."/>
            <person name="Zhang G."/>
            <person name="Liebig J."/>
        </authorList>
    </citation>
    <scope>NUCLEOTIDE SEQUENCE [LARGE SCALE GENOMIC DNA]</scope>
    <source>
        <tissue evidence="6">Whole organism</tissue>
    </source>
</reference>
<keyword evidence="3 5" id="KW-1133">Transmembrane helix</keyword>
<dbReference type="EMBL" id="KK852811">
    <property type="protein sequence ID" value="KDR15920.1"/>
    <property type="molecule type" value="Genomic_DNA"/>
</dbReference>
<feature type="transmembrane region" description="Helical" evidence="5">
    <location>
        <begin position="281"/>
        <end position="303"/>
    </location>
</feature>
<feature type="transmembrane region" description="Helical" evidence="5">
    <location>
        <begin position="546"/>
        <end position="568"/>
    </location>
</feature>
<dbReference type="PANTHER" id="PTHR24064">
    <property type="entry name" value="SOLUTE CARRIER FAMILY 22 MEMBER"/>
    <property type="match status" value="1"/>
</dbReference>
<dbReference type="Proteomes" id="UP000027135">
    <property type="component" value="Unassembled WGS sequence"/>
</dbReference>
<evidence type="ECO:0000313" key="7">
    <source>
        <dbReference type="Proteomes" id="UP000027135"/>
    </source>
</evidence>
<keyword evidence="4 5" id="KW-0472">Membrane</keyword>
<dbReference type="STRING" id="136037.A0A067QZD4"/>
<feature type="transmembrane region" description="Helical" evidence="5">
    <location>
        <begin position="169"/>
        <end position="190"/>
    </location>
</feature>
<feature type="transmembrane region" description="Helical" evidence="5">
    <location>
        <begin position="197"/>
        <end position="224"/>
    </location>
</feature>
<dbReference type="Pfam" id="PF00083">
    <property type="entry name" value="Sugar_tr"/>
    <property type="match status" value="1"/>
</dbReference>
<evidence type="ECO:0000256" key="3">
    <source>
        <dbReference type="ARBA" id="ARBA00022989"/>
    </source>
</evidence>
<dbReference type="SUPFAM" id="SSF103473">
    <property type="entry name" value="MFS general substrate transporter"/>
    <property type="match status" value="1"/>
</dbReference>
<gene>
    <name evidence="6" type="ORF">L798_09847</name>
</gene>